<reference evidence="3 4" key="1">
    <citation type="journal article" date="2019" name="Nat. Ecol. Evol.">
        <title>Megaphylogeny resolves global patterns of mushroom evolution.</title>
        <authorList>
            <person name="Varga T."/>
            <person name="Krizsan K."/>
            <person name="Foldi C."/>
            <person name="Dima B."/>
            <person name="Sanchez-Garcia M."/>
            <person name="Sanchez-Ramirez S."/>
            <person name="Szollosi G.J."/>
            <person name="Szarkandi J.G."/>
            <person name="Papp V."/>
            <person name="Albert L."/>
            <person name="Andreopoulos W."/>
            <person name="Angelini C."/>
            <person name="Antonin V."/>
            <person name="Barry K.W."/>
            <person name="Bougher N.L."/>
            <person name="Buchanan P."/>
            <person name="Buyck B."/>
            <person name="Bense V."/>
            <person name="Catcheside P."/>
            <person name="Chovatia M."/>
            <person name="Cooper J."/>
            <person name="Damon W."/>
            <person name="Desjardin D."/>
            <person name="Finy P."/>
            <person name="Geml J."/>
            <person name="Haridas S."/>
            <person name="Hughes K."/>
            <person name="Justo A."/>
            <person name="Karasinski D."/>
            <person name="Kautmanova I."/>
            <person name="Kiss B."/>
            <person name="Kocsube S."/>
            <person name="Kotiranta H."/>
            <person name="LaButti K.M."/>
            <person name="Lechner B.E."/>
            <person name="Liimatainen K."/>
            <person name="Lipzen A."/>
            <person name="Lukacs Z."/>
            <person name="Mihaltcheva S."/>
            <person name="Morgado L.N."/>
            <person name="Niskanen T."/>
            <person name="Noordeloos M.E."/>
            <person name="Ohm R.A."/>
            <person name="Ortiz-Santana B."/>
            <person name="Ovrebo C."/>
            <person name="Racz N."/>
            <person name="Riley R."/>
            <person name="Savchenko A."/>
            <person name="Shiryaev A."/>
            <person name="Soop K."/>
            <person name="Spirin V."/>
            <person name="Szebenyi C."/>
            <person name="Tomsovsky M."/>
            <person name="Tulloss R.E."/>
            <person name="Uehling J."/>
            <person name="Grigoriev I.V."/>
            <person name="Vagvolgyi C."/>
            <person name="Papp T."/>
            <person name="Martin F.M."/>
            <person name="Miettinen O."/>
            <person name="Hibbett D.S."/>
            <person name="Nagy L.G."/>
        </authorList>
    </citation>
    <scope>NUCLEOTIDE SEQUENCE [LARGE SCALE GENOMIC DNA]</scope>
    <source>
        <strain evidence="3 4">CBS 309.79</strain>
    </source>
</reference>
<name>A0A5C3QVI9_9AGAR</name>
<feature type="region of interest" description="Disordered" evidence="1">
    <location>
        <begin position="485"/>
        <end position="514"/>
    </location>
</feature>
<proteinExistence type="predicted"/>
<evidence type="ECO:0000259" key="2">
    <source>
        <dbReference type="PROSITE" id="PS50181"/>
    </source>
</evidence>
<dbReference type="AlphaFoldDB" id="A0A5C3QVI9"/>
<dbReference type="InterPro" id="IPR001810">
    <property type="entry name" value="F-box_dom"/>
</dbReference>
<organism evidence="3 4">
    <name type="scientific">Pterulicium gracile</name>
    <dbReference type="NCBI Taxonomy" id="1884261"/>
    <lineage>
        <taxon>Eukaryota</taxon>
        <taxon>Fungi</taxon>
        <taxon>Dikarya</taxon>
        <taxon>Basidiomycota</taxon>
        <taxon>Agaricomycotina</taxon>
        <taxon>Agaricomycetes</taxon>
        <taxon>Agaricomycetidae</taxon>
        <taxon>Agaricales</taxon>
        <taxon>Pleurotineae</taxon>
        <taxon>Pterulaceae</taxon>
        <taxon>Pterulicium</taxon>
    </lineage>
</organism>
<evidence type="ECO:0000313" key="3">
    <source>
        <dbReference type="EMBL" id="TFL04379.1"/>
    </source>
</evidence>
<dbReference type="PROSITE" id="PS50181">
    <property type="entry name" value="FBOX"/>
    <property type="match status" value="1"/>
</dbReference>
<evidence type="ECO:0000313" key="4">
    <source>
        <dbReference type="Proteomes" id="UP000305067"/>
    </source>
</evidence>
<dbReference type="Pfam" id="PF12937">
    <property type="entry name" value="F-box-like"/>
    <property type="match status" value="1"/>
</dbReference>
<dbReference type="SUPFAM" id="SSF81383">
    <property type="entry name" value="F-box domain"/>
    <property type="match status" value="1"/>
</dbReference>
<dbReference type="Proteomes" id="UP000305067">
    <property type="component" value="Unassembled WGS sequence"/>
</dbReference>
<dbReference type="Gene3D" id="1.20.1280.50">
    <property type="match status" value="1"/>
</dbReference>
<dbReference type="STRING" id="1884261.A0A5C3QVI9"/>
<accession>A0A5C3QVI9</accession>
<protein>
    <recommendedName>
        <fullName evidence="2">F-box domain-containing protein</fullName>
    </recommendedName>
</protein>
<dbReference type="OrthoDB" id="3235815at2759"/>
<gene>
    <name evidence="3" type="ORF">BDV98DRAFT_315057</name>
</gene>
<sequence length="514" mass="57365">MGLADLLRDCTSALNRAPRFPLASIKNRDAFRDAIDSTVDLLASLKTCRNQVSAISFLPDDLLSGIFHRIMLEDPWSTEWARVIKVCRRWHTVAMDHARLWSWISQDSLGSSARAILRKEALSKGAPLALFAITIIGSYSKRTHIAQSSSSSKAPVPNSGILSITSNTCRLSPPCRYSRITMNPVEAKEKPGICLCFCSKEEPRACLDFASTVSVLGTLITLNISITIPIWSSPWREYIASSFPSRVLRPRPALSSPAASQNPTLHRPYQGGAGQISSLIRHPLVLTLPEVHRASRFRPACHRHLIIPPITTFHLHIPCCQSSAYHPSHIRSTSESHDGAIRHHTVRNPTIPTLRAAVLDCSRYLSFSFSHQEPCPDPFVGMSPPELEKADIHIQTWPRSQHEIRQILTQIVNFLPLEQLRSIGALRIMSKDLDRRIGLEADPTMSMQTWRTLFRLLPSDLAITIGVNDGMVVLLEAILNTMQTSSQAQHKTRRQKNQRRDIGLGSRPLSSLVL</sequence>
<dbReference type="InterPro" id="IPR036047">
    <property type="entry name" value="F-box-like_dom_sf"/>
</dbReference>
<keyword evidence="4" id="KW-1185">Reference proteome</keyword>
<dbReference type="EMBL" id="ML178818">
    <property type="protein sequence ID" value="TFL04379.1"/>
    <property type="molecule type" value="Genomic_DNA"/>
</dbReference>
<evidence type="ECO:0000256" key="1">
    <source>
        <dbReference type="SAM" id="MobiDB-lite"/>
    </source>
</evidence>
<feature type="domain" description="F-box" evidence="2">
    <location>
        <begin position="52"/>
        <end position="104"/>
    </location>
</feature>